<protein>
    <recommendedName>
        <fullName evidence="1">Iminophenyl-pyruvate dimer synthase domain-containing protein</fullName>
    </recommendedName>
</protein>
<feature type="domain" description="Iminophenyl-pyruvate dimer synthase" evidence="1">
    <location>
        <begin position="19"/>
        <end position="154"/>
    </location>
</feature>
<proteinExistence type="predicted"/>
<evidence type="ECO:0000313" key="2">
    <source>
        <dbReference type="EMBL" id="CAF1662671.1"/>
    </source>
</evidence>
<dbReference type="InterPro" id="IPR026820">
    <property type="entry name" value="VioB/RebD_dom"/>
</dbReference>
<evidence type="ECO:0000313" key="3">
    <source>
        <dbReference type="Proteomes" id="UP000663828"/>
    </source>
</evidence>
<dbReference type="Gene3D" id="1.20.1260.10">
    <property type="match status" value="1"/>
</dbReference>
<gene>
    <name evidence="2" type="ORF">XAT740_LOCUS57182</name>
</gene>
<dbReference type="AlphaFoldDB" id="A0A816FK34"/>
<feature type="non-terminal residue" evidence="2">
    <location>
        <position position="1"/>
    </location>
</feature>
<organism evidence="2 3">
    <name type="scientific">Adineta ricciae</name>
    <name type="common">Rotifer</name>
    <dbReference type="NCBI Taxonomy" id="249248"/>
    <lineage>
        <taxon>Eukaryota</taxon>
        <taxon>Metazoa</taxon>
        <taxon>Spiralia</taxon>
        <taxon>Gnathifera</taxon>
        <taxon>Rotifera</taxon>
        <taxon>Eurotatoria</taxon>
        <taxon>Bdelloidea</taxon>
        <taxon>Adinetida</taxon>
        <taxon>Adinetidae</taxon>
        <taxon>Adineta</taxon>
    </lineage>
</organism>
<feature type="non-terminal residue" evidence="2">
    <location>
        <position position="945"/>
    </location>
</feature>
<dbReference type="Proteomes" id="UP000663828">
    <property type="component" value="Unassembled WGS sequence"/>
</dbReference>
<keyword evidence="3" id="KW-1185">Reference proteome</keyword>
<accession>A0A816FK34</accession>
<name>A0A816FK34_ADIRI</name>
<sequence>SPVPPKQQNESYQLLVKLLQEACHLEHCLLNSYLYTACSIKSTPDEFEKIDHADNNIRAGIQFERAREWKQSILLVAHEEMIHLHYVQCMLRALGERPCFTLPDRHPTTGNWFIPNWRAHIGEKPNNEGVQVPIEPLTSECIQHFVLYESTDALQDQDPYGPKIMALFEQLFDFEVNLNIESTLLNVDDEPTRRKLSSQLRSLYTTQLPLLAPAKPLIKVALAELPPVEELHFASIADFYLQGVAPLYWQAFHEHWVVNNNRDLVNEMLSPDFAGEGFLPVGPIYRSKNFDALNTQNMRSYYRNVKSVDRIIAEIVDEGEGFKNFEERAEFLLDKVKHIGTREYLRCYLEEKAPKTTSTKYPWLADCERLRQSHLYRFAMIMMSMKQEADLANAVNVTFNAYREPVNIDSNVTLKDLTTQIPYYFNACYLVMIMWLSRMYEIAHWAGDKSQRQAIEMIATWPLMSLAIRPFLELASFFPIEKKELFSLNADYLPRLPLHARQLFQLYAAEDRSERINESLDYFGVKTLTDVAMWANDKIGPVGKSDLPNEQKEMIITRLKALTVLNEFESQFTFRVHGGYSSTMPDLTYQREHDRGSLQFEEHPTGDTFKPDDAAFYQDTLLLRLRFSGWGLVQLATDPDPPTDEAGCTGTQMLQPSDGKGRRLNRALVWQKHTKDLTEITRGPQGIVPEIGVNCVDVSLMVAGSNTTVGYMPLQVLNSTGAVQTSGVQSTLNITGLSELQRLKPSDITGDSNRKMRIDLLEKNGFKPLLLGENHLVWKDGEPIDPFILAILIDSNDQKQQPTLVCSREIYNEDKRLLEMTPYQRLRSGRAPFGFDSVKNIPEWAAQNFSKAEAELISKPEYPTNYLIARAHNLQQALESAIHSAAKPPKPEDVNNIVSLADRMRQLVPDPTKKLYRWLLYLLHYGHSISGTLNAPSTTPILEVI</sequence>
<comment type="caution">
    <text evidence="2">The sequence shown here is derived from an EMBL/GenBank/DDBJ whole genome shotgun (WGS) entry which is preliminary data.</text>
</comment>
<reference evidence="2" key="1">
    <citation type="submission" date="2021-02" db="EMBL/GenBank/DDBJ databases">
        <authorList>
            <person name="Nowell W R."/>
        </authorList>
    </citation>
    <scope>NUCLEOTIDE SEQUENCE</scope>
</reference>
<dbReference type="InterPro" id="IPR012347">
    <property type="entry name" value="Ferritin-like"/>
</dbReference>
<dbReference type="Pfam" id="PF12902">
    <property type="entry name" value="Ferritin-like"/>
    <property type="match status" value="1"/>
</dbReference>
<dbReference type="EMBL" id="CAJNOR010011631">
    <property type="protein sequence ID" value="CAF1662671.1"/>
    <property type="molecule type" value="Genomic_DNA"/>
</dbReference>
<evidence type="ECO:0000259" key="1">
    <source>
        <dbReference type="Pfam" id="PF12902"/>
    </source>
</evidence>